<feature type="domain" description="HTH luxR-type" evidence="4">
    <location>
        <begin position="160"/>
        <end position="225"/>
    </location>
</feature>
<dbReference type="Pfam" id="PF00196">
    <property type="entry name" value="GerE"/>
    <property type="match status" value="1"/>
</dbReference>
<dbReference type="AlphaFoldDB" id="A0A1H9VJC3"/>
<protein>
    <submittedName>
        <fullName evidence="6">Two component transcriptional regulator, LuxR family</fullName>
    </submittedName>
</protein>
<reference evidence="7" key="1">
    <citation type="submission" date="2016-10" db="EMBL/GenBank/DDBJ databases">
        <authorList>
            <person name="Varghese N."/>
            <person name="Submissions S."/>
        </authorList>
    </citation>
    <scope>NUCLEOTIDE SEQUENCE [LARGE SCALE GENOMIC DNA]</scope>
    <source>
        <strain evidence="7">DSM 20524</strain>
    </source>
</reference>
<evidence type="ECO:0000313" key="7">
    <source>
        <dbReference type="Proteomes" id="UP000198929"/>
    </source>
</evidence>
<dbReference type="GO" id="GO:0000160">
    <property type="term" value="P:phosphorelay signal transduction system"/>
    <property type="evidence" value="ECO:0007669"/>
    <property type="project" value="InterPro"/>
</dbReference>
<dbReference type="InterPro" id="IPR058245">
    <property type="entry name" value="NreC/VraR/RcsB-like_REC"/>
</dbReference>
<evidence type="ECO:0000256" key="3">
    <source>
        <dbReference type="PROSITE-ProRule" id="PRU00169"/>
    </source>
</evidence>
<gene>
    <name evidence="6" type="ORF">SAMN05661109_02273</name>
</gene>
<dbReference type="InterPro" id="IPR011006">
    <property type="entry name" value="CheY-like_superfamily"/>
</dbReference>
<dbReference type="CDD" id="cd17535">
    <property type="entry name" value="REC_NarL-like"/>
    <property type="match status" value="1"/>
</dbReference>
<dbReference type="Pfam" id="PF00072">
    <property type="entry name" value="Response_reg"/>
    <property type="match status" value="1"/>
</dbReference>
<keyword evidence="7" id="KW-1185">Reference proteome</keyword>
<sequence length="229" mass="23983">MINIVLADDQPLLLAALSTVLDAQDGMRVVATAADGVEAVDRVRGLLAGGQADSVDVAVLDIRMPRMDGITAAREILALPGAPRVIMLTTFDDPELVTAAIEAGVHGFLLKDAEPEDLAAAVRRVHAGQSILASGVTGAVLESYRALASGAQSTQLEPHELQGLSMLTPRELEVLTLIAGGATNKEIAEQLFIAETTVKTHVGNLMSKLHARDRVALVLLAQHGGLLPQ</sequence>
<dbReference type="Proteomes" id="UP000198929">
    <property type="component" value="Unassembled WGS sequence"/>
</dbReference>
<dbReference type="PRINTS" id="PR00038">
    <property type="entry name" value="HTHLUXR"/>
</dbReference>
<feature type="modified residue" description="4-aspartylphosphate" evidence="3">
    <location>
        <position position="61"/>
    </location>
</feature>
<dbReference type="SUPFAM" id="SSF52172">
    <property type="entry name" value="CheY-like"/>
    <property type="match status" value="1"/>
</dbReference>
<evidence type="ECO:0000256" key="1">
    <source>
        <dbReference type="ARBA" id="ARBA00022553"/>
    </source>
</evidence>
<dbReference type="CDD" id="cd06170">
    <property type="entry name" value="LuxR_C_like"/>
    <property type="match status" value="1"/>
</dbReference>
<keyword evidence="1 3" id="KW-0597">Phosphoprotein</keyword>
<dbReference type="RefSeq" id="WP_092260238.1">
    <property type="nucleotide sequence ID" value="NZ_CP047199.1"/>
</dbReference>
<name>A0A1H9VJC3_9CORY</name>
<keyword evidence="2" id="KW-0238">DNA-binding</keyword>
<dbReference type="InterPro" id="IPR039420">
    <property type="entry name" value="WalR-like"/>
</dbReference>
<dbReference type="PROSITE" id="PS50043">
    <property type="entry name" value="HTH_LUXR_2"/>
    <property type="match status" value="1"/>
</dbReference>
<dbReference type="SMART" id="SM00448">
    <property type="entry name" value="REC"/>
    <property type="match status" value="1"/>
</dbReference>
<dbReference type="GO" id="GO:0003677">
    <property type="term" value="F:DNA binding"/>
    <property type="evidence" value="ECO:0007669"/>
    <property type="project" value="UniProtKB-KW"/>
</dbReference>
<proteinExistence type="predicted"/>
<evidence type="ECO:0000256" key="2">
    <source>
        <dbReference type="ARBA" id="ARBA00023125"/>
    </source>
</evidence>
<dbReference type="InterPro" id="IPR000792">
    <property type="entry name" value="Tscrpt_reg_LuxR_C"/>
</dbReference>
<dbReference type="EMBL" id="FOGQ01000012">
    <property type="protein sequence ID" value="SES21805.1"/>
    <property type="molecule type" value="Genomic_DNA"/>
</dbReference>
<dbReference type="PROSITE" id="PS00622">
    <property type="entry name" value="HTH_LUXR_1"/>
    <property type="match status" value="1"/>
</dbReference>
<dbReference type="PROSITE" id="PS50110">
    <property type="entry name" value="RESPONSE_REGULATORY"/>
    <property type="match status" value="1"/>
</dbReference>
<dbReference type="PANTHER" id="PTHR43214:SF43">
    <property type="entry name" value="TWO-COMPONENT RESPONSE REGULATOR"/>
    <property type="match status" value="1"/>
</dbReference>
<dbReference type="InterPro" id="IPR001789">
    <property type="entry name" value="Sig_transdc_resp-reg_receiver"/>
</dbReference>
<organism evidence="6 7">
    <name type="scientific">Corynebacterium cystitidis DSM 20524</name>
    <dbReference type="NCBI Taxonomy" id="1121357"/>
    <lineage>
        <taxon>Bacteria</taxon>
        <taxon>Bacillati</taxon>
        <taxon>Actinomycetota</taxon>
        <taxon>Actinomycetes</taxon>
        <taxon>Mycobacteriales</taxon>
        <taxon>Corynebacteriaceae</taxon>
        <taxon>Corynebacterium</taxon>
    </lineage>
</organism>
<evidence type="ECO:0000259" key="4">
    <source>
        <dbReference type="PROSITE" id="PS50043"/>
    </source>
</evidence>
<dbReference type="SMART" id="SM00421">
    <property type="entry name" value="HTH_LUXR"/>
    <property type="match status" value="1"/>
</dbReference>
<dbReference type="GO" id="GO:0006355">
    <property type="term" value="P:regulation of DNA-templated transcription"/>
    <property type="evidence" value="ECO:0007669"/>
    <property type="project" value="InterPro"/>
</dbReference>
<dbReference type="Gene3D" id="3.40.50.2300">
    <property type="match status" value="1"/>
</dbReference>
<feature type="domain" description="Response regulatory" evidence="5">
    <location>
        <begin position="3"/>
        <end position="126"/>
    </location>
</feature>
<accession>A0A1H9VJC3</accession>
<evidence type="ECO:0000313" key="6">
    <source>
        <dbReference type="EMBL" id="SES21805.1"/>
    </source>
</evidence>
<dbReference type="PANTHER" id="PTHR43214">
    <property type="entry name" value="TWO-COMPONENT RESPONSE REGULATOR"/>
    <property type="match status" value="1"/>
</dbReference>
<evidence type="ECO:0000259" key="5">
    <source>
        <dbReference type="PROSITE" id="PS50110"/>
    </source>
</evidence>
<dbReference type="STRING" id="1121357.SAMN05661109_02273"/>